<gene>
    <name evidence="3" type="ORF">J2S69_001138</name>
    <name evidence="2" type="ORF">O2L01_22530</name>
</gene>
<evidence type="ECO:0000313" key="4">
    <source>
        <dbReference type="Proteomes" id="UP001145799"/>
    </source>
</evidence>
<evidence type="ECO:0000313" key="2">
    <source>
        <dbReference type="EMBL" id="MDA1387786.1"/>
    </source>
</evidence>
<dbReference type="AlphaFoldDB" id="A0A9X3PLP1"/>
<protein>
    <submittedName>
        <fullName evidence="3">RNA methylase</fullName>
    </submittedName>
</protein>
<dbReference type="GO" id="GO:0003676">
    <property type="term" value="F:nucleic acid binding"/>
    <property type="evidence" value="ECO:0007669"/>
    <property type="project" value="InterPro"/>
</dbReference>
<dbReference type="RefSeq" id="WP_270124280.1">
    <property type="nucleotide sequence ID" value="NZ_BAAAOM010000002.1"/>
</dbReference>
<dbReference type="GO" id="GO:0016423">
    <property type="term" value="F:tRNA (guanine) methyltransferase activity"/>
    <property type="evidence" value="ECO:0007669"/>
    <property type="project" value="TreeGrafter"/>
</dbReference>
<dbReference type="InterPro" id="IPR002052">
    <property type="entry name" value="DNA_methylase_N6_adenine_CS"/>
</dbReference>
<dbReference type="EMBL" id="JAPZVQ010000019">
    <property type="protein sequence ID" value="MDA1387786.1"/>
    <property type="molecule type" value="Genomic_DNA"/>
</dbReference>
<keyword evidence="3" id="KW-0489">Methyltransferase</keyword>
<keyword evidence="5" id="KW-1185">Reference proteome</keyword>
<dbReference type="PANTHER" id="PTHR14911">
    <property type="entry name" value="THUMP DOMAIN-CONTAINING"/>
    <property type="match status" value="1"/>
</dbReference>
<dbReference type="InterPro" id="IPR000241">
    <property type="entry name" value="RlmKL-like_Mtase"/>
</dbReference>
<dbReference type="InterPro" id="IPR029063">
    <property type="entry name" value="SAM-dependent_MTases_sf"/>
</dbReference>
<dbReference type="Proteomes" id="UP001183604">
    <property type="component" value="Unassembled WGS sequence"/>
</dbReference>
<name>A0A9X3PLP1_9ACTN</name>
<reference evidence="2" key="1">
    <citation type="submission" date="2022-12" db="EMBL/GenBank/DDBJ databases">
        <title>Gycomyces niveus sp.nov., a novel actinomycete isolated from soil in Shouguang.</title>
        <authorList>
            <person name="Yang X."/>
        </authorList>
    </citation>
    <scope>NUCLEOTIDE SEQUENCE</scope>
    <source>
        <strain evidence="2">DSM 44724</strain>
    </source>
</reference>
<organism evidence="2 4">
    <name type="scientific">Glycomyces lechevalierae</name>
    <dbReference type="NCBI Taxonomy" id="256034"/>
    <lineage>
        <taxon>Bacteria</taxon>
        <taxon>Bacillati</taxon>
        <taxon>Actinomycetota</taxon>
        <taxon>Actinomycetes</taxon>
        <taxon>Glycomycetales</taxon>
        <taxon>Glycomycetaceae</taxon>
        <taxon>Glycomyces</taxon>
    </lineage>
</organism>
<feature type="domain" description="Ribosomal RNA large subunit methyltransferase K/L-like methyltransferase" evidence="1">
    <location>
        <begin position="152"/>
        <end position="193"/>
    </location>
</feature>
<evidence type="ECO:0000259" key="1">
    <source>
        <dbReference type="Pfam" id="PF01170"/>
    </source>
</evidence>
<proteinExistence type="predicted"/>
<dbReference type="CDD" id="cd02440">
    <property type="entry name" value="AdoMet_MTases"/>
    <property type="match status" value="1"/>
</dbReference>
<keyword evidence="3" id="KW-0808">Transferase</keyword>
<dbReference type="Gene3D" id="3.40.50.150">
    <property type="entry name" value="Vaccinia Virus protein VP39"/>
    <property type="match status" value="1"/>
</dbReference>
<evidence type="ECO:0000313" key="3">
    <source>
        <dbReference type="EMBL" id="MDR7337419.1"/>
    </source>
</evidence>
<dbReference type="Pfam" id="PF01170">
    <property type="entry name" value="UPF0020"/>
    <property type="match status" value="2"/>
</dbReference>
<dbReference type="GO" id="GO:0030488">
    <property type="term" value="P:tRNA methylation"/>
    <property type="evidence" value="ECO:0007669"/>
    <property type="project" value="TreeGrafter"/>
</dbReference>
<dbReference type="SUPFAM" id="SSF53335">
    <property type="entry name" value="S-adenosyl-L-methionine-dependent methyltransferases"/>
    <property type="match status" value="1"/>
</dbReference>
<comment type="caution">
    <text evidence="2">The sequence shown here is derived from an EMBL/GenBank/DDBJ whole genome shotgun (WGS) entry which is preliminary data.</text>
</comment>
<dbReference type="Proteomes" id="UP001145799">
    <property type="component" value="Unassembled WGS sequence"/>
</dbReference>
<sequence>MRYYVQFPAGTGELVAASIGSHVDRPEVVYADESSMIFESDTRPSQVAQIPFVKNSFTVIADTVRGDLDRGVLDLADVLRDGGLDANADTFRVMFHVDGALVSVSPRAKRALETEIGYASGQRMVGRGSGEEYWVVGRTDFDHLMLCRRHLRPKRAAKAAGAISHELSSLLVAASRPESGDVFLDPFAGSGSFTNARMAFPAKRIVYSDTDLERLREDFPAAVLKSREIEFLDEDALKLPSIADHSVDVIVTDPPWGEYEELPLELPEFLDATARSFDRVLDAEHGRFVLLIARRAAPEAERALAANGFAIGSVHEILVNGHPASVLVGGREAA</sequence>
<dbReference type="EMBL" id="JAVDYD010000001">
    <property type="protein sequence ID" value="MDR7337419.1"/>
    <property type="molecule type" value="Genomic_DNA"/>
</dbReference>
<dbReference type="PANTHER" id="PTHR14911:SF13">
    <property type="entry name" value="TRNA (GUANINE(6)-N2)-METHYLTRANSFERASE THUMP3"/>
    <property type="match status" value="1"/>
</dbReference>
<accession>A0A9X3PLP1</accession>
<evidence type="ECO:0000313" key="5">
    <source>
        <dbReference type="Proteomes" id="UP001183604"/>
    </source>
</evidence>
<reference evidence="3 5" key="2">
    <citation type="submission" date="2023-07" db="EMBL/GenBank/DDBJ databases">
        <title>Sequencing the genomes of 1000 actinobacteria strains.</title>
        <authorList>
            <person name="Klenk H.-P."/>
        </authorList>
    </citation>
    <scope>NUCLEOTIDE SEQUENCE [LARGE SCALE GENOMIC DNA]</scope>
    <source>
        <strain evidence="3 5">DSM 44724</strain>
    </source>
</reference>
<feature type="domain" description="Ribosomal RNA large subunit methyltransferase K/L-like methyltransferase" evidence="1">
    <location>
        <begin position="227"/>
        <end position="299"/>
    </location>
</feature>
<dbReference type="PROSITE" id="PS00092">
    <property type="entry name" value="N6_MTASE"/>
    <property type="match status" value="1"/>
</dbReference>